<gene>
    <name evidence="1" type="ORF">H0B56_21075</name>
</gene>
<dbReference type="Proteomes" id="UP000582974">
    <property type="component" value="Unassembled WGS sequence"/>
</dbReference>
<comment type="caution">
    <text evidence="1">The sequence shown here is derived from an EMBL/GenBank/DDBJ whole genome shotgun (WGS) entry which is preliminary data.</text>
</comment>
<evidence type="ECO:0008006" key="3">
    <source>
        <dbReference type="Google" id="ProtNLM"/>
    </source>
</evidence>
<organism evidence="1 2">
    <name type="scientific">Haloechinothrix aidingensis</name>
    <dbReference type="NCBI Taxonomy" id="2752311"/>
    <lineage>
        <taxon>Bacteria</taxon>
        <taxon>Bacillati</taxon>
        <taxon>Actinomycetota</taxon>
        <taxon>Actinomycetes</taxon>
        <taxon>Pseudonocardiales</taxon>
        <taxon>Pseudonocardiaceae</taxon>
        <taxon>Haloechinothrix</taxon>
    </lineage>
</organism>
<evidence type="ECO:0000313" key="2">
    <source>
        <dbReference type="Proteomes" id="UP000582974"/>
    </source>
</evidence>
<accession>A0A838AFD9</accession>
<dbReference type="RefSeq" id="WP_180894837.1">
    <property type="nucleotide sequence ID" value="NZ_JACCKD010000009.1"/>
</dbReference>
<protein>
    <recommendedName>
        <fullName evidence="3">Excreted virulence factor EspC, type VII ESX diderm</fullName>
    </recommendedName>
</protein>
<evidence type="ECO:0000313" key="1">
    <source>
        <dbReference type="EMBL" id="MBA0128046.1"/>
    </source>
</evidence>
<name>A0A838AFD9_9PSEU</name>
<proteinExistence type="predicted"/>
<dbReference type="EMBL" id="JACCKD010000009">
    <property type="protein sequence ID" value="MBA0128046.1"/>
    <property type="molecule type" value="Genomic_DNA"/>
</dbReference>
<sequence>MSEGFFAEADRIAARSGDFEVYAERTRAIARSLESRLRATGAAWGSDEIGTRFAAAHVERADRAFERIAWLEHELREVGTRFADAAAGYRSVERDARDRIDDVSGRLEG</sequence>
<keyword evidence="2" id="KW-1185">Reference proteome</keyword>
<reference evidence="1 2" key="1">
    <citation type="submission" date="2020-07" db="EMBL/GenBank/DDBJ databases">
        <title>Genome of Haloechinothrix sp.</title>
        <authorList>
            <person name="Tang S.-K."/>
            <person name="Yang L."/>
            <person name="Zhu W.-Y."/>
        </authorList>
    </citation>
    <scope>NUCLEOTIDE SEQUENCE [LARGE SCALE GENOMIC DNA]</scope>
    <source>
        <strain evidence="1 2">YIM 98757</strain>
    </source>
</reference>
<dbReference type="Gene3D" id="1.10.287.1060">
    <property type="entry name" value="ESAT-6-like"/>
    <property type="match status" value="1"/>
</dbReference>
<dbReference type="AlphaFoldDB" id="A0A838AFD9"/>